<evidence type="ECO:0000313" key="4">
    <source>
        <dbReference type="Proteomes" id="UP001420932"/>
    </source>
</evidence>
<accession>A0AAP0PY24</accession>
<evidence type="ECO:0000313" key="3">
    <source>
        <dbReference type="EMBL" id="KAK9160627.1"/>
    </source>
</evidence>
<evidence type="ECO:0000256" key="2">
    <source>
        <dbReference type="ARBA" id="ARBA00023002"/>
    </source>
</evidence>
<dbReference type="PANTHER" id="PTHR42898:SF6">
    <property type="entry name" value="NADP-DEPENDENT MANNITOL DEHYDROGENASE"/>
    <property type="match status" value="1"/>
</dbReference>
<evidence type="ECO:0000256" key="1">
    <source>
        <dbReference type="ARBA" id="ARBA00022857"/>
    </source>
</evidence>
<sequence length="121" mass="13542">MDPTYDPDLARGSSSNHDGCISDDTIIDGLQKECMVEGNIGTAEFTTNEDAFVGKNRGNELLINEYYRSLVEIQINNVGTNKRKPTIDYTAEEFSFLMATNFESTSFFLRQLKPKKTTNAA</sequence>
<name>A0AAP0PY24_9MAGN</name>
<proteinExistence type="predicted"/>
<dbReference type="GO" id="GO:0016491">
    <property type="term" value="F:oxidoreductase activity"/>
    <property type="evidence" value="ECO:0007669"/>
    <property type="project" value="UniProtKB-KW"/>
</dbReference>
<dbReference type="PANTHER" id="PTHR42898">
    <property type="entry name" value="TROPINONE REDUCTASE"/>
    <property type="match status" value="1"/>
</dbReference>
<comment type="caution">
    <text evidence="3">The sequence shown here is derived from an EMBL/GenBank/DDBJ whole genome shotgun (WGS) entry which is preliminary data.</text>
</comment>
<reference evidence="3 4" key="1">
    <citation type="submission" date="2024-01" db="EMBL/GenBank/DDBJ databases">
        <title>Genome assemblies of Stephania.</title>
        <authorList>
            <person name="Yang L."/>
        </authorList>
    </citation>
    <scope>NUCLEOTIDE SEQUENCE [LARGE SCALE GENOMIC DNA]</scope>
    <source>
        <strain evidence="3">YNDBR</strain>
        <tissue evidence="3">Leaf</tissue>
    </source>
</reference>
<keyword evidence="4" id="KW-1185">Reference proteome</keyword>
<dbReference type="EMBL" id="JBBNAF010000003">
    <property type="protein sequence ID" value="KAK9160627.1"/>
    <property type="molecule type" value="Genomic_DNA"/>
</dbReference>
<organism evidence="3 4">
    <name type="scientific">Stephania yunnanensis</name>
    <dbReference type="NCBI Taxonomy" id="152371"/>
    <lineage>
        <taxon>Eukaryota</taxon>
        <taxon>Viridiplantae</taxon>
        <taxon>Streptophyta</taxon>
        <taxon>Embryophyta</taxon>
        <taxon>Tracheophyta</taxon>
        <taxon>Spermatophyta</taxon>
        <taxon>Magnoliopsida</taxon>
        <taxon>Ranunculales</taxon>
        <taxon>Menispermaceae</taxon>
        <taxon>Menispermoideae</taxon>
        <taxon>Cissampelideae</taxon>
        <taxon>Stephania</taxon>
    </lineage>
</organism>
<gene>
    <name evidence="3" type="ORF">Syun_006968</name>
</gene>
<keyword evidence="2" id="KW-0560">Oxidoreductase</keyword>
<keyword evidence="1" id="KW-0521">NADP</keyword>
<dbReference type="AlphaFoldDB" id="A0AAP0PY24"/>
<dbReference type="InterPro" id="IPR045000">
    <property type="entry name" value="TR"/>
</dbReference>
<dbReference type="Proteomes" id="UP001420932">
    <property type="component" value="Unassembled WGS sequence"/>
</dbReference>
<protein>
    <submittedName>
        <fullName evidence="3">Uncharacterized protein</fullName>
    </submittedName>
</protein>